<evidence type="ECO:0000313" key="2">
    <source>
        <dbReference type="EMBL" id="KAK5703208.1"/>
    </source>
</evidence>
<protein>
    <submittedName>
        <fullName evidence="2">Uncharacterized protein</fullName>
    </submittedName>
</protein>
<feature type="compositionally biased region" description="Polar residues" evidence="1">
    <location>
        <begin position="16"/>
        <end position="41"/>
    </location>
</feature>
<dbReference type="EMBL" id="JAVRQU010000005">
    <property type="protein sequence ID" value="KAK5703208.1"/>
    <property type="molecule type" value="Genomic_DNA"/>
</dbReference>
<name>A0AAN7W8X7_9PEZI</name>
<proteinExistence type="predicted"/>
<dbReference type="AlphaFoldDB" id="A0AAN7W8X7"/>
<comment type="caution">
    <text evidence="2">The sequence shown here is derived from an EMBL/GenBank/DDBJ whole genome shotgun (WGS) entry which is preliminary data.</text>
</comment>
<sequence>MAGTQPLNALLPVRKASTTTTQAVSREASKTTNEPLQTTRVQPARASKHNTGAILEDLAEVKLPGKNVGSSVPIDMIFSFNYTTMMHQGAEHEVSAGYKMVPMQRRFNDIITINLAYPVLQNIIEYIDQRFNQHEYKFQNEQEKEQVAFRITAMQIQWDDGGEKVELCEANWQDICVEFRKLLFGQGVVMAKVEVDCKMAA</sequence>
<reference evidence="2" key="1">
    <citation type="submission" date="2023-08" db="EMBL/GenBank/DDBJ databases">
        <title>Black Yeasts Isolated from many extreme environments.</title>
        <authorList>
            <person name="Coleine C."/>
            <person name="Stajich J.E."/>
            <person name="Selbmann L."/>
        </authorList>
    </citation>
    <scope>NUCLEOTIDE SEQUENCE</scope>
    <source>
        <strain evidence="2">CCFEE 5810</strain>
    </source>
</reference>
<dbReference type="Proteomes" id="UP001310594">
    <property type="component" value="Unassembled WGS sequence"/>
</dbReference>
<accession>A0AAN7W8X7</accession>
<organism evidence="2 3">
    <name type="scientific">Elasticomyces elasticus</name>
    <dbReference type="NCBI Taxonomy" id="574655"/>
    <lineage>
        <taxon>Eukaryota</taxon>
        <taxon>Fungi</taxon>
        <taxon>Dikarya</taxon>
        <taxon>Ascomycota</taxon>
        <taxon>Pezizomycotina</taxon>
        <taxon>Dothideomycetes</taxon>
        <taxon>Dothideomycetidae</taxon>
        <taxon>Mycosphaerellales</taxon>
        <taxon>Teratosphaeriaceae</taxon>
        <taxon>Elasticomyces</taxon>
    </lineage>
</organism>
<evidence type="ECO:0000313" key="3">
    <source>
        <dbReference type="Proteomes" id="UP001310594"/>
    </source>
</evidence>
<gene>
    <name evidence="2" type="ORF">LTR97_004157</name>
</gene>
<feature type="region of interest" description="Disordered" evidence="1">
    <location>
        <begin position="1"/>
        <end position="46"/>
    </location>
</feature>
<evidence type="ECO:0000256" key="1">
    <source>
        <dbReference type="SAM" id="MobiDB-lite"/>
    </source>
</evidence>